<evidence type="ECO:0000313" key="5">
    <source>
        <dbReference type="EMBL" id="OKL62562.1"/>
    </source>
</evidence>
<feature type="transmembrane region" description="Helical" evidence="3">
    <location>
        <begin position="86"/>
        <end position="119"/>
    </location>
</feature>
<accession>A0A225ALY3</accession>
<feature type="transmembrane region" description="Helical" evidence="3">
    <location>
        <begin position="354"/>
        <end position="377"/>
    </location>
</feature>
<dbReference type="Pfam" id="PF07690">
    <property type="entry name" value="MFS_1"/>
    <property type="match status" value="2"/>
</dbReference>
<feature type="transmembrane region" description="Helical" evidence="3">
    <location>
        <begin position="29"/>
        <end position="49"/>
    </location>
</feature>
<proteinExistence type="predicted"/>
<feature type="region of interest" description="Disordered" evidence="2">
    <location>
        <begin position="214"/>
        <end position="254"/>
    </location>
</feature>
<dbReference type="OrthoDB" id="10027823at2759"/>
<dbReference type="PANTHER" id="PTHR23520">
    <property type="entry name" value="TRANSPORTER, PUTATIVE (AFU_ORTHOLOGUE AFUA_3G04000)-RELATED"/>
    <property type="match status" value="1"/>
</dbReference>
<dbReference type="PANTHER" id="PTHR23520:SF5">
    <property type="entry name" value="TRANSPORTER, PUTATIVE (AFU_ORTHOLOGUE AFUA_3G04000)-RELATED"/>
    <property type="match status" value="1"/>
</dbReference>
<feature type="transmembrane region" description="Helical" evidence="3">
    <location>
        <begin position="55"/>
        <end position="74"/>
    </location>
</feature>
<protein>
    <recommendedName>
        <fullName evidence="4">Major facilitator superfamily (MFS) profile domain-containing protein</fullName>
    </recommendedName>
</protein>
<feature type="transmembrane region" description="Helical" evidence="3">
    <location>
        <begin position="313"/>
        <end position="334"/>
    </location>
</feature>
<organism evidence="5 6">
    <name type="scientific">Talaromyces atroroseus</name>
    <dbReference type="NCBI Taxonomy" id="1441469"/>
    <lineage>
        <taxon>Eukaryota</taxon>
        <taxon>Fungi</taxon>
        <taxon>Dikarya</taxon>
        <taxon>Ascomycota</taxon>
        <taxon>Pezizomycotina</taxon>
        <taxon>Eurotiomycetes</taxon>
        <taxon>Eurotiomycetidae</taxon>
        <taxon>Eurotiales</taxon>
        <taxon>Trichocomaceae</taxon>
        <taxon>Talaromyces</taxon>
        <taxon>Talaromyces sect. Trachyspermi</taxon>
    </lineage>
</organism>
<evidence type="ECO:0000256" key="2">
    <source>
        <dbReference type="SAM" id="MobiDB-lite"/>
    </source>
</evidence>
<dbReference type="Gene3D" id="1.20.1250.20">
    <property type="entry name" value="MFS general substrate transporter like domains"/>
    <property type="match status" value="2"/>
</dbReference>
<feature type="transmembrane region" description="Helical" evidence="3">
    <location>
        <begin position="150"/>
        <end position="171"/>
    </location>
</feature>
<keyword evidence="3" id="KW-0812">Transmembrane</keyword>
<dbReference type="GO" id="GO:0000329">
    <property type="term" value="C:fungal-type vacuole membrane"/>
    <property type="evidence" value="ECO:0007669"/>
    <property type="project" value="TreeGrafter"/>
</dbReference>
<sequence>MLHRILQEVGLVALFHSPLDSKLLCAQRFVRLFAYGGSTLILASYLSALDISDDRIGLFMTLTLVGDVVISFLLTLFADALGRKAVLLLGSGMMCASGVVFGLCGNYWALLAAAIFGVISPNGNEIGPFRAVEESTIAHITPKENMSDIFAWYSLIGTAGTALGMMVCGWLMSILQETQNWEFVAACRVVFLLYAAVGAVKFALTMGLSSNVEADSKNKKQQQQNGNNGPSETEPLLGSNNGQNQEQEQQQDEVEIPNRRSIPFLPGVESQFIGLVTSLFLLFALDSFGSALASLSWITYYFRRKFDMSDGELGSLFSGTSIIQAISMLLASSIAKRFGNVKTMVFTHLPSSVFLALMPIPSSFPIAMIFLVGRACLQNMDVAPRSAFLASALPAEQRTAIMGTINVVKTTSSSLAPVLTGILSSRGALWVSFLAAGCLKIGYDLGMLITFGGMDKEQHKKQQAAVRDEEDQN</sequence>
<evidence type="ECO:0000259" key="4">
    <source>
        <dbReference type="PROSITE" id="PS50850"/>
    </source>
</evidence>
<keyword evidence="6" id="KW-1185">Reference proteome</keyword>
<gene>
    <name evidence="5" type="ORF">UA08_02134</name>
</gene>
<dbReference type="InterPro" id="IPR036259">
    <property type="entry name" value="MFS_trans_sf"/>
</dbReference>
<name>A0A225ALY3_TALAT</name>
<dbReference type="PROSITE" id="PS50850">
    <property type="entry name" value="MFS"/>
    <property type="match status" value="1"/>
</dbReference>
<dbReference type="RefSeq" id="XP_020122683.1">
    <property type="nucleotide sequence ID" value="XM_020264693.1"/>
</dbReference>
<dbReference type="AlphaFoldDB" id="A0A225ALY3"/>
<dbReference type="EMBL" id="LFMY01000003">
    <property type="protein sequence ID" value="OKL62562.1"/>
    <property type="molecule type" value="Genomic_DNA"/>
</dbReference>
<comment type="subcellular location">
    <subcellularLocation>
        <location evidence="1">Membrane</location>
        <topology evidence="1">Multi-pass membrane protein</topology>
    </subcellularLocation>
</comment>
<feature type="transmembrane region" description="Helical" evidence="3">
    <location>
        <begin position="183"/>
        <end position="204"/>
    </location>
</feature>
<dbReference type="STRING" id="1441469.A0A225ALY3"/>
<evidence type="ECO:0000313" key="6">
    <source>
        <dbReference type="Proteomes" id="UP000214365"/>
    </source>
</evidence>
<dbReference type="InterPro" id="IPR011701">
    <property type="entry name" value="MFS"/>
</dbReference>
<dbReference type="GeneID" id="31001889"/>
<evidence type="ECO:0000256" key="3">
    <source>
        <dbReference type="SAM" id="Phobius"/>
    </source>
</evidence>
<dbReference type="InterPro" id="IPR020846">
    <property type="entry name" value="MFS_dom"/>
</dbReference>
<dbReference type="Proteomes" id="UP000214365">
    <property type="component" value="Unassembled WGS sequence"/>
</dbReference>
<keyword evidence="3" id="KW-1133">Transmembrane helix</keyword>
<dbReference type="SUPFAM" id="SSF103473">
    <property type="entry name" value="MFS general substrate transporter"/>
    <property type="match status" value="1"/>
</dbReference>
<feature type="transmembrane region" description="Helical" evidence="3">
    <location>
        <begin position="272"/>
        <end position="301"/>
    </location>
</feature>
<comment type="caution">
    <text evidence="5">The sequence shown here is derived from an EMBL/GenBank/DDBJ whole genome shotgun (WGS) entry which is preliminary data.</text>
</comment>
<feature type="domain" description="Major facilitator superfamily (MFS) profile" evidence="4">
    <location>
        <begin position="6"/>
        <end position="454"/>
    </location>
</feature>
<reference evidence="5 6" key="1">
    <citation type="submission" date="2015-06" db="EMBL/GenBank/DDBJ databases">
        <title>Talaromyces atroroseus IBT 11181 draft genome.</title>
        <authorList>
            <person name="Rasmussen K.B."/>
            <person name="Rasmussen S."/>
            <person name="Petersen B."/>
            <person name="Sicheritz-Ponten T."/>
            <person name="Mortensen U.H."/>
            <person name="Thrane U."/>
        </authorList>
    </citation>
    <scope>NUCLEOTIDE SEQUENCE [LARGE SCALE GENOMIC DNA]</scope>
    <source>
        <strain evidence="5 6">IBT 11181</strain>
    </source>
</reference>
<dbReference type="GO" id="GO:0022857">
    <property type="term" value="F:transmembrane transporter activity"/>
    <property type="evidence" value="ECO:0007669"/>
    <property type="project" value="InterPro"/>
</dbReference>
<keyword evidence="3" id="KW-0472">Membrane</keyword>
<evidence type="ECO:0000256" key="1">
    <source>
        <dbReference type="ARBA" id="ARBA00004141"/>
    </source>
</evidence>